<evidence type="ECO:0000256" key="5">
    <source>
        <dbReference type="PIRNR" id="PIRNR000099"/>
    </source>
</evidence>
<feature type="binding site" evidence="8">
    <location>
        <position position="352"/>
    </location>
    <ligand>
        <name>substrate</name>
    </ligand>
</feature>
<evidence type="ECO:0000256" key="7">
    <source>
        <dbReference type="PIRSR" id="PIRSR000099-2"/>
    </source>
</evidence>
<dbReference type="PANTHER" id="PTHR21256:SF2">
    <property type="entry name" value="HISTIDINE BIOSYNTHESIS TRIFUNCTIONAL PROTEIN"/>
    <property type="match status" value="1"/>
</dbReference>
<evidence type="ECO:0000256" key="2">
    <source>
        <dbReference type="ARBA" id="ARBA00022723"/>
    </source>
</evidence>
<feature type="binding site" evidence="7">
    <location>
        <position position="126"/>
    </location>
    <ligand>
        <name>NAD(+)</name>
        <dbReference type="ChEBI" id="CHEBI:57540"/>
    </ligand>
</feature>
<feature type="binding site" evidence="8">
    <location>
        <position position="254"/>
    </location>
    <ligand>
        <name>substrate</name>
    </ligand>
</feature>
<feature type="binding site" evidence="9">
    <location>
        <position position="251"/>
    </location>
    <ligand>
        <name>Zn(2+)</name>
        <dbReference type="ChEBI" id="CHEBI:29105"/>
    </ligand>
</feature>
<dbReference type="PRINTS" id="PR00083">
    <property type="entry name" value="HOLDHDRGNASE"/>
</dbReference>
<feature type="binding site" evidence="8">
    <location>
        <position position="229"/>
    </location>
    <ligand>
        <name>substrate</name>
    </ligand>
</feature>
<evidence type="ECO:0000256" key="1">
    <source>
        <dbReference type="ARBA" id="ARBA00010178"/>
    </source>
</evidence>
<keyword evidence="2 9" id="KW-0479">Metal-binding</keyword>
<feature type="binding site" evidence="7">
    <location>
        <position position="183"/>
    </location>
    <ligand>
        <name>NAD(+)</name>
        <dbReference type="ChEBI" id="CHEBI:57540"/>
    </ligand>
</feature>
<comment type="cofactor">
    <cofactor evidence="9">
        <name>Zn(2+)</name>
        <dbReference type="ChEBI" id="CHEBI:29105"/>
    </cofactor>
    <text evidence="9">Binds 1 zinc ion per subunit.</text>
</comment>
<feature type="binding site" evidence="8">
    <location>
        <position position="406"/>
    </location>
    <ligand>
        <name>substrate</name>
    </ligand>
</feature>
<dbReference type="InterPro" id="IPR022695">
    <property type="entry name" value="Histidinol_DH_monofunct"/>
</dbReference>
<evidence type="ECO:0000256" key="9">
    <source>
        <dbReference type="PIRSR" id="PIRSR000099-4"/>
    </source>
</evidence>
<dbReference type="GO" id="GO:0051287">
    <property type="term" value="F:NAD binding"/>
    <property type="evidence" value="ECO:0007669"/>
    <property type="project" value="InterPro"/>
</dbReference>
<reference evidence="11" key="2">
    <citation type="journal article" date="2021" name="PeerJ">
        <title>Extensive microbial diversity within the chicken gut microbiome revealed by metagenomics and culture.</title>
        <authorList>
            <person name="Gilroy R."/>
            <person name="Ravi A."/>
            <person name="Getino M."/>
            <person name="Pursley I."/>
            <person name="Horton D.L."/>
            <person name="Alikhan N.F."/>
            <person name="Baker D."/>
            <person name="Gharbi K."/>
            <person name="Hall N."/>
            <person name="Watson M."/>
            <person name="Adriaenssens E.M."/>
            <person name="Foster-Nyarko E."/>
            <person name="Jarju S."/>
            <person name="Secka A."/>
            <person name="Antonio M."/>
            <person name="Oren A."/>
            <person name="Chaudhuri R.R."/>
            <person name="La Ragione R."/>
            <person name="Hildebrand F."/>
            <person name="Pallen M.J."/>
        </authorList>
    </citation>
    <scope>NUCLEOTIDE SEQUENCE</scope>
    <source>
        <strain evidence="11">CHK152-2871</strain>
    </source>
</reference>
<dbReference type="CDD" id="cd06572">
    <property type="entry name" value="Histidinol_dh"/>
    <property type="match status" value="1"/>
</dbReference>
<sequence>MRIITSKELLKDDNDFFNTSELENLKSVEDIVNDVKQRGENAVIEYSKKFADGDFKSSNDFCVSDREIEHAFNTVEQKTIDALEKCINNIRYFSQKQFECIKNLDLTIKNSQLGHKIIPLKSVLCYVPGGNYPLPSSAIMTVIPAKVAQVKNVIVTSPKIKPQTIVAAKLSGADCIYKLGGVQAISLFAYGSDTIKPVDKIVGPGNKYVTLAKKIVYGKCSIDFLAGPSEVLIVADDNQNPELVSADILAQCEHDKDARGYLICFSENFAKKVIECAKKQLNQLKTKDIASISFEKSIAVIVNNIDEAIEITNKRAPEHLELMFDRAFEMSGKFNNYGSMFIGSHCAEVFGDYCSGTNHVLPTNTASKYTGGLSVFDFVKIQTYQKLSKEYATELSELASEIAHVEGLFAHKLASDLRSIQ</sequence>
<evidence type="ECO:0000313" key="12">
    <source>
        <dbReference type="Proteomes" id="UP000886865"/>
    </source>
</evidence>
<keyword evidence="3 9" id="KW-0862">Zinc</keyword>
<dbReference type="Gene3D" id="3.40.50.1980">
    <property type="entry name" value="Nitrogenase molybdenum iron protein domain"/>
    <property type="match status" value="2"/>
</dbReference>
<dbReference type="GO" id="GO:0000105">
    <property type="term" value="P:L-histidine biosynthetic process"/>
    <property type="evidence" value="ECO:0007669"/>
    <property type="project" value="InterPro"/>
</dbReference>
<feature type="binding site" evidence="9">
    <location>
        <position position="352"/>
    </location>
    <ligand>
        <name>Zn(2+)</name>
        <dbReference type="ChEBI" id="CHEBI:29105"/>
    </ligand>
</feature>
<feature type="binding site" evidence="8">
    <location>
        <position position="411"/>
    </location>
    <ligand>
        <name>substrate</name>
    </ligand>
</feature>
<evidence type="ECO:0000256" key="4">
    <source>
        <dbReference type="ARBA" id="ARBA00023002"/>
    </source>
</evidence>
<dbReference type="GO" id="GO:0004399">
    <property type="term" value="F:histidinol dehydrogenase activity"/>
    <property type="evidence" value="ECO:0007669"/>
    <property type="project" value="UniProtKB-EC"/>
</dbReference>
<comment type="caution">
    <text evidence="11">The sequence shown here is derived from an EMBL/GenBank/DDBJ whole genome shotgun (WGS) entry which is preliminary data.</text>
</comment>
<name>A0A9D1JYI7_9BACT</name>
<feature type="binding site" evidence="8">
    <location>
        <position position="251"/>
    </location>
    <ligand>
        <name>substrate</name>
    </ligand>
</feature>
<dbReference type="AlphaFoldDB" id="A0A9D1JYI7"/>
<dbReference type="GO" id="GO:0005829">
    <property type="term" value="C:cytosol"/>
    <property type="evidence" value="ECO:0007669"/>
    <property type="project" value="TreeGrafter"/>
</dbReference>
<proteinExistence type="inferred from homology"/>
<protein>
    <submittedName>
        <fullName evidence="11">Histidinol dehydrogenase</fullName>
        <ecNumber evidence="11">1.1.1.23</ecNumber>
    </submittedName>
</protein>
<dbReference type="EC" id="1.1.1.23" evidence="11"/>
<dbReference type="Gene3D" id="1.20.5.1300">
    <property type="match status" value="1"/>
</dbReference>
<accession>A0A9D1JYI7</accession>
<dbReference type="NCBIfam" id="TIGR00069">
    <property type="entry name" value="hisD"/>
    <property type="match status" value="1"/>
</dbReference>
<evidence type="ECO:0000313" key="11">
    <source>
        <dbReference type="EMBL" id="HIS74018.1"/>
    </source>
</evidence>
<evidence type="ECO:0000256" key="3">
    <source>
        <dbReference type="ARBA" id="ARBA00022833"/>
    </source>
</evidence>
<evidence type="ECO:0000256" key="8">
    <source>
        <dbReference type="PIRSR" id="PIRSR000099-3"/>
    </source>
</evidence>
<evidence type="ECO:0000256" key="10">
    <source>
        <dbReference type="RuleBase" id="RU004175"/>
    </source>
</evidence>
<feature type="binding site" evidence="8">
    <location>
        <position position="319"/>
    </location>
    <ligand>
        <name>substrate</name>
    </ligand>
</feature>
<keyword evidence="7" id="KW-0520">NAD</keyword>
<reference evidence="11" key="1">
    <citation type="submission" date="2020-10" db="EMBL/GenBank/DDBJ databases">
        <authorList>
            <person name="Gilroy R."/>
        </authorList>
    </citation>
    <scope>NUCLEOTIDE SEQUENCE</scope>
    <source>
        <strain evidence="11">CHK152-2871</strain>
    </source>
</reference>
<organism evidence="11 12">
    <name type="scientific">Candidatus Galligastranaerophilus intestinavium</name>
    <dbReference type="NCBI Taxonomy" id="2840836"/>
    <lineage>
        <taxon>Bacteria</taxon>
        <taxon>Candidatus Galligastranaerophilus</taxon>
    </lineage>
</organism>
<dbReference type="InterPro" id="IPR016161">
    <property type="entry name" value="Ald_DH/histidinol_DH"/>
</dbReference>
<dbReference type="PANTHER" id="PTHR21256">
    <property type="entry name" value="HISTIDINOL DEHYDROGENASE HDH"/>
    <property type="match status" value="1"/>
</dbReference>
<feature type="binding site" evidence="9">
    <location>
        <position position="254"/>
    </location>
    <ligand>
        <name>Zn(2+)</name>
        <dbReference type="ChEBI" id="CHEBI:29105"/>
    </ligand>
</feature>
<comment type="similarity">
    <text evidence="1 5 10">Belongs to the histidinol dehydrogenase family.</text>
</comment>
<gene>
    <name evidence="11" type="primary">hisD</name>
    <name evidence="11" type="ORF">IAA86_03240</name>
</gene>
<dbReference type="EMBL" id="DVJQ01000028">
    <property type="protein sequence ID" value="HIS74018.1"/>
    <property type="molecule type" value="Genomic_DNA"/>
</dbReference>
<feature type="binding site" evidence="7">
    <location>
        <position position="206"/>
    </location>
    <ligand>
        <name>NAD(+)</name>
        <dbReference type="ChEBI" id="CHEBI:57540"/>
    </ligand>
</feature>
<dbReference type="Pfam" id="PF00815">
    <property type="entry name" value="Histidinol_dh"/>
    <property type="match status" value="1"/>
</dbReference>
<feature type="binding site" evidence="9">
    <location>
        <position position="411"/>
    </location>
    <ligand>
        <name>Zn(2+)</name>
        <dbReference type="ChEBI" id="CHEBI:29105"/>
    </ligand>
</feature>
<dbReference type="InterPro" id="IPR012131">
    <property type="entry name" value="Hstdl_DH"/>
</dbReference>
<dbReference type="SUPFAM" id="SSF53720">
    <property type="entry name" value="ALDH-like"/>
    <property type="match status" value="1"/>
</dbReference>
<evidence type="ECO:0000256" key="6">
    <source>
        <dbReference type="PIRSR" id="PIRSR000099-1"/>
    </source>
</evidence>
<dbReference type="PIRSF" id="PIRSF000099">
    <property type="entry name" value="Histidinol_dh"/>
    <property type="match status" value="1"/>
</dbReference>
<dbReference type="Proteomes" id="UP000886865">
    <property type="component" value="Unassembled WGS sequence"/>
</dbReference>
<keyword evidence="4 5" id="KW-0560">Oxidoreductase</keyword>
<dbReference type="GO" id="GO:0046872">
    <property type="term" value="F:metal ion binding"/>
    <property type="evidence" value="ECO:0007669"/>
    <property type="project" value="UniProtKB-KW"/>
</dbReference>
<feature type="active site" description="Proton acceptor" evidence="6">
    <location>
        <position position="318"/>
    </location>
</feature>
<dbReference type="FunFam" id="3.40.50.1980:FF:000001">
    <property type="entry name" value="Histidinol dehydrogenase"/>
    <property type="match status" value="1"/>
</dbReference>
<feature type="active site" description="Proton acceptor" evidence="6">
    <location>
        <position position="319"/>
    </location>
</feature>